<dbReference type="PROSITE" id="PS51257">
    <property type="entry name" value="PROKAR_LIPOPROTEIN"/>
    <property type="match status" value="1"/>
</dbReference>
<gene>
    <name evidence="3" type="ORF">D7X12_02120</name>
</gene>
<evidence type="ECO:0000256" key="1">
    <source>
        <dbReference type="SAM" id="SignalP"/>
    </source>
</evidence>
<dbReference type="RefSeq" id="WP_120623594.1">
    <property type="nucleotide sequence ID" value="NZ_RAWG01000007.1"/>
</dbReference>
<dbReference type="InterPro" id="IPR013229">
    <property type="entry name" value="PEGA"/>
</dbReference>
<feature type="chain" id="PRO_5017394211" evidence="1">
    <location>
        <begin position="21"/>
        <end position="128"/>
    </location>
</feature>
<evidence type="ECO:0000313" key="3">
    <source>
        <dbReference type="EMBL" id="RKH47679.1"/>
    </source>
</evidence>
<dbReference type="EMBL" id="RAWG01000007">
    <property type="protein sequence ID" value="RKH47679.1"/>
    <property type="molecule type" value="Genomic_DNA"/>
</dbReference>
<dbReference type="AlphaFoldDB" id="A0A3A8NW19"/>
<keyword evidence="1" id="KW-0732">Signal</keyword>
<evidence type="ECO:0000313" key="4">
    <source>
        <dbReference type="Proteomes" id="UP000273405"/>
    </source>
</evidence>
<organism evidence="3 4">
    <name type="scientific">Corallococcus sicarius</name>
    <dbReference type="NCBI Taxonomy" id="2316726"/>
    <lineage>
        <taxon>Bacteria</taxon>
        <taxon>Pseudomonadati</taxon>
        <taxon>Myxococcota</taxon>
        <taxon>Myxococcia</taxon>
        <taxon>Myxococcales</taxon>
        <taxon>Cystobacterineae</taxon>
        <taxon>Myxococcaceae</taxon>
        <taxon>Corallococcus</taxon>
    </lineage>
</organism>
<feature type="signal peptide" evidence="1">
    <location>
        <begin position="1"/>
        <end position="20"/>
    </location>
</feature>
<proteinExistence type="predicted"/>
<dbReference type="Proteomes" id="UP000273405">
    <property type="component" value="Unassembled WGS sequence"/>
</dbReference>
<dbReference type="Pfam" id="PF08308">
    <property type="entry name" value="PEGA"/>
    <property type="match status" value="1"/>
</dbReference>
<sequence>MRLRCAAVLALASALLGACAAKQDADQPATMARARELMASAESNRGDLVMRCEPADAEVLLDGVQQGTCSDFSGVSRSLRLGEAGFHQVEVKKRGYWPYTTYYEPSGARVTLKVKLRPVVPEAGGGAP</sequence>
<protein>
    <submittedName>
        <fullName evidence="3">PEGA domain-containing protein</fullName>
    </submittedName>
</protein>
<reference evidence="4" key="1">
    <citation type="submission" date="2018-09" db="EMBL/GenBank/DDBJ databases">
        <authorList>
            <person name="Livingstone P.G."/>
            <person name="Whitworth D.E."/>
        </authorList>
    </citation>
    <scope>NUCLEOTIDE SEQUENCE [LARGE SCALE GENOMIC DNA]</scope>
    <source>
        <strain evidence="4">CA040B</strain>
    </source>
</reference>
<dbReference type="OrthoDB" id="5515520at2"/>
<name>A0A3A8NW19_9BACT</name>
<keyword evidence="4" id="KW-1185">Reference proteome</keyword>
<accession>A0A3A8NW19</accession>
<comment type="caution">
    <text evidence="3">The sequence shown here is derived from an EMBL/GenBank/DDBJ whole genome shotgun (WGS) entry which is preliminary data.</text>
</comment>
<feature type="domain" description="PEGA" evidence="2">
    <location>
        <begin position="46"/>
        <end position="118"/>
    </location>
</feature>
<evidence type="ECO:0000259" key="2">
    <source>
        <dbReference type="Pfam" id="PF08308"/>
    </source>
</evidence>